<dbReference type="Pfam" id="PF12617">
    <property type="entry name" value="LdpA_C"/>
    <property type="match status" value="1"/>
</dbReference>
<keyword evidence="2" id="KW-0004">4Fe-4S</keyword>
<dbReference type="NCBIfam" id="NF045992">
    <property type="entry name" value="CircClkLdpA"/>
    <property type="match status" value="1"/>
</dbReference>
<dbReference type="InterPro" id="IPR021039">
    <property type="entry name" value="Fe-S-bd_prot_LdpA_C"/>
</dbReference>
<dbReference type="PROSITE" id="PS51379">
    <property type="entry name" value="4FE4S_FER_2"/>
    <property type="match status" value="2"/>
</dbReference>
<sequence>MRNLPNPLQSLQSGHWFKLICGASYQHLPAVRNLALAYSLAGADCIDVAADAAVVAEARAGVQAAIQIAAEKGSALARPWLMVSLNDGEDPHFRKAVFDPARCPADCARPCEAICPAGAIVFNPKSGFANGGVTAERCYGCGRCLPVCPIGQIETRSQTVPLATLAPTLLPQVDAVEIHTQVGRVVEFTQLWNQLRPWVRQLQLVSVSCPDGAGVTDYLRQLYAQIQPRPAILIWQADGRPMSGDIGKGTTHAAIRLGQKLLTAGLPGYVQLAGGTNRHTVEKLQDLGLLGPAQTTPDRPPHIAGIAYGSFARSLLMPHLETFTTLETMPDLLWPTVRLARSLVQPLKLVARPAAQVGR</sequence>
<feature type="domain" description="4Fe-4S ferredoxin-type" evidence="6">
    <location>
        <begin position="129"/>
        <end position="158"/>
    </location>
</feature>
<comment type="caution">
    <text evidence="7">The sequence shown here is derived from an EMBL/GenBank/DDBJ whole genome shotgun (WGS) entry which is preliminary data.</text>
</comment>
<evidence type="ECO:0000256" key="2">
    <source>
        <dbReference type="ARBA" id="ARBA00022485"/>
    </source>
</evidence>
<dbReference type="EMBL" id="JADEXG010000019">
    <property type="protein sequence ID" value="MBE9077631.1"/>
    <property type="molecule type" value="Genomic_DNA"/>
</dbReference>
<evidence type="ECO:0000256" key="5">
    <source>
        <dbReference type="ARBA" id="ARBA00023014"/>
    </source>
</evidence>
<accession>A0A8J7DLT2</accession>
<dbReference type="PANTHER" id="PTHR24960">
    <property type="entry name" value="PHOTOSYSTEM I IRON-SULFUR CENTER-RELATED"/>
    <property type="match status" value="1"/>
</dbReference>
<comment type="cofactor">
    <cofactor evidence="1">
        <name>[4Fe-4S] cluster</name>
        <dbReference type="ChEBI" id="CHEBI:49883"/>
    </cofactor>
</comment>
<evidence type="ECO:0000256" key="1">
    <source>
        <dbReference type="ARBA" id="ARBA00001966"/>
    </source>
</evidence>
<dbReference type="GO" id="GO:0051539">
    <property type="term" value="F:4 iron, 4 sulfur cluster binding"/>
    <property type="evidence" value="ECO:0007669"/>
    <property type="project" value="UniProtKB-KW"/>
</dbReference>
<keyword evidence="5" id="KW-0411">Iron-sulfur</keyword>
<dbReference type="GO" id="GO:0046872">
    <property type="term" value="F:metal ion binding"/>
    <property type="evidence" value="ECO:0007669"/>
    <property type="project" value="UniProtKB-KW"/>
</dbReference>
<dbReference type="InterPro" id="IPR057431">
    <property type="entry name" value="LdpA_Fe-S-bd"/>
</dbReference>
<proteinExistence type="predicted"/>
<dbReference type="PANTHER" id="PTHR24960:SF79">
    <property type="entry name" value="PHOTOSYSTEM I IRON-SULFUR CENTER"/>
    <property type="match status" value="1"/>
</dbReference>
<protein>
    <submittedName>
        <fullName evidence="7">4Fe-4S ferredoxin</fullName>
    </submittedName>
</protein>
<dbReference type="PROSITE" id="PS00198">
    <property type="entry name" value="4FE4S_FER_1"/>
    <property type="match status" value="1"/>
</dbReference>
<evidence type="ECO:0000313" key="7">
    <source>
        <dbReference type="EMBL" id="MBE9077631.1"/>
    </source>
</evidence>
<gene>
    <name evidence="7" type="ORF">IQ241_10035</name>
</gene>
<dbReference type="InterPro" id="IPR050157">
    <property type="entry name" value="PSI_iron-sulfur_center"/>
</dbReference>
<dbReference type="InterPro" id="IPR017896">
    <property type="entry name" value="4Fe4S_Fe-S-bd"/>
</dbReference>
<evidence type="ECO:0000259" key="6">
    <source>
        <dbReference type="PROSITE" id="PS51379"/>
    </source>
</evidence>
<dbReference type="Proteomes" id="UP000636505">
    <property type="component" value="Unassembled WGS sequence"/>
</dbReference>
<reference evidence="7" key="1">
    <citation type="submission" date="2020-10" db="EMBL/GenBank/DDBJ databases">
        <authorList>
            <person name="Castelo-Branco R."/>
            <person name="Eusebio N."/>
            <person name="Adriana R."/>
            <person name="Vieira A."/>
            <person name="Brugerolle De Fraissinette N."/>
            <person name="Rezende De Castro R."/>
            <person name="Schneider M.P."/>
            <person name="Vasconcelos V."/>
            <person name="Leao P.N."/>
        </authorList>
    </citation>
    <scope>NUCLEOTIDE SEQUENCE</scope>
    <source>
        <strain evidence="7">LEGE 07310</strain>
    </source>
</reference>
<evidence type="ECO:0000256" key="4">
    <source>
        <dbReference type="ARBA" id="ARBA00023004"/>
    </source>
</evidence>
<name>A0A8J7DLT2_9CYAN</name>
<dbReference type="AlphaFoldDB" id="A0A8J7DLT2"/>
<evidence type="ECO:0000256" key="3">
    <source>
        <dbReference type="ARBA" id="ARBA00022723"/>
    </source>
</evidence>
<keyword evidence="8" id="KW-1185">Reference proteome</keyword>
<dbReference type="RefSeq" id="WP_193906598.1">
    <property type="nucleotide sequence ID" value="NZ_JADEXG010000019.1"/>
</dbReference>
<evidence type="ECO:0000313" key="8">
    <source>
        <dbReference type="Proteomes" id="UP000636505"/>
    </source>
</evidence>
<keyword evidence="3" id="KW-0479">Metal-binding</keyword>
<keyword evidence="4" id="KW-0408">Iron</keyword>
<dbReference type="Pfam" id="PF25160">
    <property type="entry name" value="LdpA_Fe-S-bd"/>
    <property type="match status" value="1"/>
</dbReference>
<feature type="domain" description="4Fe-4S ferredoxin-type" evidence="6">
    <location>
        <begin position="94"/>
        <end position="125"/>
    </location>
</feature>
<dbReference type="SUPFAM" id="SSF54862">
    <property type="entry name" value="4Fe-4S ferredoxins"/>
    <property type="match status" value="1"/>
</dbReference>
<dbReference type="InterPro" id="IPR017900">
    <property type="entry name" value="4Fe4S_Fe_S_CS"/>
</dbReference>
<organism evidence="7 8">
    <name type="scientific">Vasconcelosia minhoensis LEGE 07310</name>
    <dbReference type="NCBI Taxonomy" id="915328"/>
    <lineage>
        <taxon>Bacteria</taxon>
        <taxon>Bacillati</taxon>
        <taxon>Cyanobacteriota</taxon>
        <taxon>Cyanophyceae</taxon>
        <taxon>Nodosilineales</taxon>
        <taxon>Cymatolegaceae</taxon>
        <taxon>Vasconcelosia</taxon>
        <taxon>Vasconcelosia minhoensis</taxon>
    </lineage>
</organism>
<dbReference type="Gene3D" id="3.30.70.20">
    <property type="match status" value="1"/>
</dbReference>